<name>A0ABV5WVE0_9LACO</name>
<keyword evidence="3" id="KW-1185">Reference proteome</keyword>
<evidence type="ECO:0000313" key="3">
    <source>
        <dbReference type="Proteomes" id="UP001589691"/>
    </source>
</evidence>
<accession>A0ABV5WVE0</accession>
<dbReference type="EMBL" id="JBHLZY010000025">
    <property type="protein sequence ID" value="MFB9770114.1"/>
    <property type="molecule type" value="Genomic_DNA"/>
</dbReference>
<evidence type="ECO:0000259" key="1">
    <source>
        <dbReference type="PROSITE" id="PS51750"/>
    </source>
</evidence>
<dbReference type="PANTHER" id="PTHR36180:SF2">
    <property type="entry name" value="BRO FAMILY PROTEIN"/>
    <property type="match status" value="1"/>
</dbReference>
<dbReference type="PROSITE" id="PS51750">
    <property type="entry name" value="BRO_N"/>
    <property type="match status" value="1"/>
</dbReference>
<dbReference type="Pfam" id="PF02498">
    <property type="entry name" value="Bro-N"/>
    <property type="match status" value="1"/>
</dbReference>
<evidence type="ECO:0000313" key="2">
    <source>
        <dbReference type="EMBL" id="MFB9770114.1"/>
    </source>
</evidence>
<dbReference type="InterPro" id="IPR005039">
    <property type="entry name" value="Ant_C"/>
</dbReference>
<reference evidence="2 3" key="1">
    <citation type="submission" date="2024-09" db="EMBL/GenBank/DDBJ databases">
        <authorList>
            <person name="Sun Q."/>
            <person name="Mori K."/>
        </authorList>
    </citation>
    <scope>NUCLEOTIDE SEQUENCE [LARGE SCALE GENOMIC DNA]</scope>
    <source>
        <strain evidence="2 3">TBRC 4576</strain>
    </source>
</reference>
<proteinExistence type="predicted"/>
<dbReference type="PANTHER" id="PTHR36180">
    <property type="entry name" value="DNA-BINDING PROTEIN-RELATED-RELATED"/>
    <property type="match status" value="1"/>
</dbReference>
<dbReference type="SMART" id="SM01040">
    <property type="entry name" value="Bro-N"/>
    <property type="match status" value="1"/>
</dbReference>
<dbReference type="Pfam" id="PF03374">
    <property type="entry name" value="ANT"/>
    <property type="match status" value="1"/>
</dbReference>
<protein>
    <submittedName>
        <fullName evidence="2">Phage antirepressor</fullName>
    </submittedName>
</protein>
<organism evidence="2 3">
    <name type="scientific">Lactiplantibacillus modestisalitolerans</name>
    <dbReference type="NCBI Taxonomy" id="1457219"/>
    <lineage>
        <taxon>Bacteria</taxon>
        <taxon>Bacillati</taxon>
        <taxon>Bacillota</taxon>
        <taxon>Bacilli</taxon>
        <taxon>Lactobacillales</taxon>
        <taxon>Lactobacillaceae</taxon>
        <taxon>Lactiplantibacillus</taxon>
    </lineage>
</organism>
<dbReference type="InterPro" id="IPR003497">
    <property type="entry name" value="BRO_N_domain"/>
</dbReference>
<feature type="domain" description="Bro-N" evidence="1">
    <location>
        <begin position="1"/>
        <end position="105"/>
    </location>
</feature>
<dbReference type="Proteomes" id="UP001589691">
    <property type="component" value="Unassembled WGS sequence"/>
</dbReference>
<dbReference type="RefSeq" id="WP_137642107.1">
    <property type="nucleotide sequence ID" value="NZ_BJEA01000004.1"/>
</dbReference>
<sequence length="259" mass="29612">MNEVSSFDFNGSLVRTVIINNEPYFVGKDSALAIGYTNTRKAIRDHVKSKYRREERIGTPSGVQTMTVIAEPGVYQLASQSKLPTAEPFQDWVYEQVLPTIRKHGAYMTDAKIEEVLTDPDTIIKLATQLKDERAGRQLAEQKVKQLQPKADYYDRILANTGLITTTSIAKNYGMSAVRFNQLLHDAGVQFNQSGSWYLYSKYQRHGYTHTVPIPIEHRDGRPDVKMQTKWTQRGHKFIYELLKKLDVLPMIEREAVTA</sequence>
<comment type="caution">
    <text evidence="2">The sequence shown here is derived from an EMBL/GenBank/DDBJ whole genome shotgun (WGS) entry which is preliminary data.</text>
</comment>
<gene>
    <name evidence="2" type="ORF">ACFFLI_09600</name>
</gene>